<accession>A0A9P6H047</accession>
<dbReference type="InterPro" id="IPR027417">
    <property type="entry name" value="P-loop_NTPase"/>
</dbReference>
<organism evidence="7 8">
    <name type="scientific">Nosema granulosis</name>
    <dbReference type="NCBI Taxonomy" id="83296"/>
    <lineage>
        <taxon>Eukaryota</taxon>
        <taxon>Fungi</taxon>
        <taxon>Fungi incertae sedis</taxon>
        <taxon>Microsporidia</taxon>
        <taxon>Nosematidae</taxon>
        <taxon>Nosema</taxon>
    </lineage>
</organism>
<dbReference type="Pfam" id="PF00004">
    <property type="entry name" value="AAA"/>
    <property type="match status" value="1"/>
</dbReference>
<dbReference type="GO" id="GO:0008540">
    <property type="term" value="C:proteasome regulatory particle, base subcomplex"/>
    <property type="evidence" value="ECO:0007669"/>
    <property type="project" value="UniProtKB-ARBA"/>
</dbReference>
<comment type="similarity">
    <text evidence="1 4">Belongs to the AAA ATPase family.</text>
</comment>
<evidence type="ECO:0000313" key="8">
    <source>
        <dbReference type="Proteomes" id="UP000740883"/>
    </source>
</evidence>
<evidence type="ECO:0000256" key="4">
    <source>
        <dbReference type="RuleBase" id="RU003651"/>
    </source>
</evidence>
<keyword evidence="5" id="KW-0472">Membrane</keyword>
<gene>
    <name evidence="7" type="ORF">NGRA_0822</name>
</gene>
<reference evidence="7 8" key="1">
    <citation type="journal article" date="2020" name="Genome Biol. Evol.">
        <title>Comparative genomics of strictly vertically transmitted, feminizing microsporidia endosymbionts of amphipod crustaceans.</title>
        <authorList>
            <person name="Cormier A."/>
            <person name="Chebbi M.A."/>
            <person name="Giraud I."/>
            <person name="Wattier R."/>
            <person name="Teixeira M."/>
            <person name="Gilbert C."/>
            <person name="Rigaud T."/>
            <person name="Cordaux R."/>
        </authorList>
    </citation>
    <scope>NUCLEOTIDE SEQUENCE [LARGE SCALE GENOMIC DNA]</scope>
    <source>
        <strain evidence="7 8">Ou3-Ou53</strain>
    </source>
</reference>
<dbReference type="InterPro" id="IPR003959">
    <property type="entry name" value="ATPase_AAA_core"/>
</dbReference>
<dbReference type="SUPFAM" id="SSF52540">
    <property type="entry name" value="P-loop containing nucleoside triphosphate hydrolases"/>
    <property type="match status" value="1"/>
</dbReference>
<keyword evidence="3 4" id="KW-0067">ATP-binding</keyword>
<dbReference type="CDD" id="cd19481">
    <property type="entry name" value="RecA-like_protease"/>
    <property type="match status" value="1"/>
</dbReference>
<name>A0A9P6H047_9MICR</name>
<proteinExistence type="inferred from homology"/>
<dbReference type="OrthoDB" id="39734at2759"/>
<dbReference type="InterPro" id="IPR050221">
    <property type="entry name" value="26S_Proteasome_ATPase"/>
</dbReference>
<dbReference type="SMART" id="SM00382">
    <property type="entry name" value="AAA"/>
    <property type="match status" value="1"/>
</dbReference>
<keyword evidence="5" id="KW-0812">Transmembrane</keyword>
<evidence type="ECO:0000256" key="5">
    <source>
        <dbReference type="SAM" id="Phobius"/>
    </source>
</evidence>
<dbReference type="EMBL" id="SBJO01000037">
    <property type="protein sequence ID" value="KAF9764104.1"/>
    <property type="molecule type" value="Genomic_DNA"/>
</dbReference>
<evidence type="ECO:0000313" key="7">
    <source>
        <dbReference type="EMBL" id="KAF9764104.1"/>
    </source>
</evidence>
<dbReference type="Proteomes" id="UP000740883">
    <property type="component" value="Unassembled WGS sequence"/>
</dbReference>
<feature type="domain" description="AAA+ ATPase" evidence="6">
    <location>
        <begin position="177"/>
        <end position="351"/>
    </location>
</feature>
<evidence type="ECO:0000256" key="1">
    <source>
        <dbReference type="ARBA" id="ARBA00006914"/>
    </source>
</evidence>
<dbReference type="AlphaFoldDB" id="A0A9P6H047"/>
<dbReference type="GO" id="GO:0005524">
    <property type="term" value="F:ATP binding"/>
    <property type="evidence" value="ECO:0007669"/>
    <property type="project" value="UniProtKB-KW"/>
</dbReference>
<dbReference type="Gene3D" id="3.40.50.300">
    <property type="entry name" value="P-loop containing nucleotide triphosphate hydrolases"/>
    <property type="match status" value="1"/>
</dbReference>
<evidence type="ECO:0000256" key="2">
    <source>
        <dbReference type="ARBA" id="ARBA00022741"/>
    </source>
</evidence>
<dbReference type="InterPro" id="IPR003960">
    <property type="entry name" value="ATPase_AAA_CS"/>
</dbReference>
<keyword evidence="2 4" id="KW-0547">Nucleotide-binding</keyword>
<keyword evidence="5" id="KW-1133">Transmembrane helix</keyword>
<sequence length="450" mass="52251">MSNNLDVTTISGDDVDESIKTDYERYKERLEKSNLKKLKKNVNTDILARIIENKLAASKFIKGSSGGKKEKKGTLSSIFKSCGILFLVIMLYSAYLQQKENKKRQESENLEQKRYLDYMKGLSGNPEDAFKFEPATKYKNIEYFGKEKVLDDVVSHITNITHILKNGGKEKKFISSPQKNFLLSGEPGTGKTMFVKKLAGLLDINLKTIEMSKRVPMEVLNKMTIKERKDYIEKMHSRVRIIFLTPSFINDKYIGESEKRVRELFRLASLKTKYEVTLIFFDEMDAFFGKRDSRGNENHVKSQTELLAAIGGVLDDLERLVFLFGATNRIDILDEAFDRRFANKISFEKPTYEEVFKLVSNYTIPWEKTDRKTIEEVCSLMVSKNMYQNTIVEQINDVYLYLNFTNENKWQFLLRSLQNYNQNRKKTGTTTTLKSYPDASFLPYKRMFGA</sequence>
<evidence type="ECO:0000256" key="3">
    <source>
        <dbReference type="ARBA" id="ARBA00022840"/>
    </source>
</evidence>
<dbReference type="PANTHER" id="PTHR23073">
    <property type="entry name" value="26S PROTEASOME REGULATORY SUBUNIT"/>
    <property type="match status" value="1"/>
</dbReference>
<dbReference type="PROSITE" id="PS00674">
    <property type="entry name" value="AAA"/>
    <property type="match status" value="1"/>
</dbReference>
<keyword evidence="8" id="KW-1185">Reference proteome</keyword>
<dbReference type="GO" id="GO:0016887">
    <property type="term" value="F:ATP hydrolysis activity"/>
    <property type="evidence" value="ECO:0007669"/>
    <property type="project" value="InterPro"/>
</dbReference>
<protein>
    <submittedName>
        <fullName evidence="7">Fidgetin-like protein 1</fullName>
    </submittedName>
</protein>
<evidence type="ECO:0000259" key="6">
    <source>
        <dbReference type="SMART" id="SM00382"/>
    </source>
</evidence>
<comment type="caution">
    <text evidence="7">The sequence shown here is derived from an EMBL/GenBank/DDBJ whole genome shotgun (WGS) entry which is preliminary data.</text>
</comment>
<dbReference type="InterPro" id="IPR003593">
    <property type="entry name" value="AAA+_ATPase"/>
</dbReference>
<feature type="transmembrane region" description="Helical" evidence="5">
    <location>
        <begin position="78"/>
        <end position="96"/>
    </location>
</feature>